<dbReference type="PaxDb" id="67767-A0A0J7MYF9"/>
<feature type="transmembrane region" description="Helical" evidence="6">
    <location>
        <begin position="149"/>
        <end position="176"/>
    </location>
</feature>
<dbReference type="GO" id="GO:0015171">
    <property type="term" value="F:amino acid transmembrane transporter activity"/>
    <property type="evidence" value="ECO:0007669"/>
    <property type="project" value="TreeGrafter"/>
</dbReference>
<feature type="transmembrane region" description="Helical" evidence="6">
    <location>
        <begin position="75"/>
        <end position="93"/>
    </location>
</feature>
<evidence type="ECO:0000313" key="8">
    <source>
        <dbReference type="Proteomes" id="UP000036403"/>
    </source>
</evidence>
<proteinExistence type="predicted"/>
<keyword evidence="2" id="KW-1003">Cell membrane</keyword>
<dbReference type="EMBL" id="LBMM01013791">
    <property type="protein sequence ID" value="KMQ85475.1"/>
    <property type="molecule type" value="Genomic_DNA"/>
</dbReference>
<evidence type="ECO:0000256" key="2">
    <source>
        <dbReference type="ARBA" id="ARBA00022475"/>
    </source>
</evidence>
<evidence type="ECO:0000256" key="4">
    <source>
        <dbReference type="ARBA" id="ARBA00022989"/>
    </source>
</evidence>
<name>A0A0J7MYF9_LASNI</name>
<dbReference type="Proteomes" id="UP000036403">
    <property type="component" value="Unassembled WGS sequence"/>
</dbReference>
<sequence length="214" mass="23187">MLHSLAPLGPFTLAWLVTVIVPGLNFVLVTRTAALHGRAAGLFTTLGIGVAAILWGLGGFLGLHALFEWQPNFETFAKIAGGLFLIWIGIDLIRKRNQELHSPSDDETAGPEGFIHAFLKGFFCCISNPDVLVFTTSLFATMFPANAPLWMGLAATGIMFVIQVGWMGMLALCLSAPFMAQWFNDKRNIIDIIAGLLFIVLGGMLLYAPLHGLI</sequence>
<evidence type="ECO:0000256" key="5">
    <source>
        <dbReference type="ARBA" id="ARBA00023136"/>
    </source>
</evidence>
<evidence type="ECO:0000256" key="6">
    <source>
        <dbReference type="SAM" id="Phobius"/>
    </source>
</evidence>
<feature type="transmembrane region" description="Helical" evidence="6">
    <location>
        <begin position="12"/>
        <end position="30"/>
    </location>
</feature>
<keyword evidence="5 6" id="KW-0472">Membrane</keyword>
<dbReference type="Pfam" id="PF01810">
    <property type="entry name" value="LysE"/>
    <property type="match status" value="1"/>
</dbReference>
<keyword evidence="8" id="KW-1185">Reference proteome</keyword>
<dbReference type="AlphaFoldDB" id="A0A0J7MYF9"/>
<keyword evidence="4 6" id="KW-1133">Transmembrane helix</keyword>
<accession>A0A0J7MYF9</accession>
<comment type="caution">
    <text evidence="7">The sequence shown here is derived from an EMBL/GenBank/DDBJ whole genome shotgun (WGS) entry which is preliminary data.</text>
</comment>
<dbReference type="PANTHER" id="PTHR30086:SF17">
    <property type="entry name" value="LYSE FAMILY TRANSLOCATOR"/>
    <property type="match status" value="1"/>
</dbReference>
<protein>
    <submittedName>
        <fullName evidence="7">Lysine transporter</fullName>
    </submittedName>
</protein>
<evidence type="ECO:0000313" key="7">
    <source>
        <dbReference type="EMBL" id="KMQ85475.1"/>
    </source>
</evidence>
<comment type="subcellular location">
    <subcellularLocation>
        <location evidence="1">Cell membrane</location>
        <topology evidence="1">Multi-pass membrane protein</topology>
    </subcellularLocation>
</comment>
<dbReference type="GO" id="GO:0005886">
    <property type="term" value="C:plasma membrane"/>
    <property type="evidence" value="ECO:0007669"/>
    <property type="project" value="UniProtKB-SubCell"/>
</dbReference>
<dbReference type="InterPro" id="IPR001123">
    <property type="entry name" value="LeuE-type"/>
</dbReference>
<evidence type="ECO:0000256" key="3">
    <source>
        <dbReference type="ARBA" id="ARBA00022692"/>
    </source>
</evidence>
<dbReference type="PANTHER" id="PTHR30086">
    <property type="entry name" value="ARGININE EXPORTER PROTEIN ARGO"/>
    <property type="match status" value="1"/>
</dbReference>
<keyword evidence="3 6" id="KW-0812">Transmembrane</keyword>
<feature type="transmembrane region" description="Helical" evidence="6">
    <location>
        <begin position="114"/>
        <end position="143"/>
    </location>
</feature>
<organism evidence="7 8">
    <name type="scientific">Lasius niger</name>
    <name type="common">Black garden ant</name>
    <dbReference type="NCBI Taxonomy" id="67767"/>
    <lineage>
        <taxon>Eukaryota</taxon>
        <taxon>Metazoa</taxon>
        <taxon>Ecdysozoa</taxon>
        <taxon>Arthropoda</taxon>
        <taxon>Hexapoda</taxon>
        <taxon>Insecta</taxon>
        <taxon>Pterygota</taxon>
        <taxon>Neoptera</taxon>
        <taxon>Endopterygota</taxon>
        <taxon>Hymenoptera</taxon>
        <taxon>Apocrita</taxon>
        <taxon>Aculeata</taxon>
        <taxon>Formicoidea</taxon>
        <taxon>Formicidae</taxon>
        <taxon>Formicinae</taxon>
        <taxon>Lasius</taxon>
        <taxon>Lasius</taxon>
    </lineage>
</organism>
<feature type="transmembrane region" description="Helical" evidence="6">
    <location>
        <begin position="188"/>
        <end position="208"/>
    </location>
</feature>
<feature type="transmembrane region" description="Helical" evidence="6">
    <location>
        <begin position="42"/>
        <end position="63"/>
    </location>
</feature>
<evidence type="ECO:0000256" key="1">
    <source>
        <dbReference type="ARBA" id="ARBA00004651"/>
    </source>
</evidence>
<gene>
    <name evidence="7" type="ORF">RF55_15955</name>
</gene>
<reference evidence="7 8" key="1">
    <citation type="submission" date="2015-04" db="EMBL/GenBank/DDBJ databases">
        <title>Lasius niger genome sequencing.</title>
        <authorList>
            <person name="Konorov E.A."/>
            <person name="Nikitin M.A."/>
            <person name="Kirill M.V."/>
            <person name="Chang P."/>
        </authorList>
    </citation>
    <scope>NUCLEOTIDE SEQUENCE [LARGE SCALE GENOMIC DNA]</scope>
    <source>
        <tissue evidence="7">Whole</tissue>
    </source>
</reference>